<accession>A0AA87ZLK5</accession>
<dbReference type="EMBL" id="BTGU01000005">
    <property type="protein sequence ID" value="GMN35554.1"/>
    <property type="molecule type" value="Genomic_DNA"/>
</dbReference>
<comment type="caution">
    <text evidence="1">The sequence shown here is derived from an EMBL/GenBank/DDBJ whole genome shotgun (WGS) entry which is preliminary data.</text>
</comment>
<protein>
    <submittedName>
        <fullName evidence="1">Uncharacterized protein</fullName>
    </submittedName>
</protein>
<organism evidence="1 2">
    <name type="scientific">Ficus carica</name>
    <name type="common">Common fig</name>
    <dbReference type="NCBI Taxonomy" id="3494"/>
    <lineage>
        <taxon>Eukaryota</taxon>
        <taxon>Viridiplantae</taxon>
        <taxon>Streptophyta</taxon>
        <taxon>Embryophyta</taxon>
        <taxon>Tracheophyta</taxon>
        <taxon>Spermatophyta</taxon>
        <taxon>Magnoliopsida</taxon>
        <taxon>eudicotyledons</taxon>
        <taxon>Gunneridae</taxon>
        <taxon>Pentapetalae</taxon>
        <taxon>rosids</taxon>
        <taxon>fabids</taxon>
        <taxon>Rosales</taxon>
        <taxon>Moraceae</taxon>
        <taxon>Ficeae</taxon>
        <taxon>Ficus</taxon>
    </lineage>
</organism>
<proteinExistence type="predicted"/>
<dbReference type="AlphaFoldDB" id="A0AA87ZLK5"/>
<name>A0AA87ZLK5_FICCA</name>
<evidence type="ECO:0000313" key="1">
    <source>
        <dbReference type="EMBL" id="GMN35554.1"/>
    </source>
</evidence>
<dbReference type="Proteomes" id="UP001187192">
    <property type="component" value="Unassembled WGS sequence"/>
</dbReference>
<sequence length="74" mass="8144">MESLGLATPPVYQQEKEEHLRSLGLATLPVYLQDKEEHLGHVPDNGVIGCPGWQAERVDTCVNFSTTSNALQSH</sequence>
<reference evidence="1" key="1">
    <citation type="submission" date="2023-07" db="EMBL/GenBank/DDBJ databases">
        <title>draft genome sequence of fig (Ficus carica).</title>
        <authorList>
            <person name="Takahashi T."/>
            <person name="Nishimura K."/>
        </authorList>
    </citation>
    <scope>NUCLEOTIDE SEQUENCE</scope>
</reference>
<evidence type="ECO:0000313" key="2">
    <source>
        <dbReference type="Proteomes" id="UP001187192"/>
    </source>
</evidence>
<keyword evidence="2" id="KW-1185">Reference proteome</keyword>
<gene>
    <name evidence="1" type="ORF">TIFTF001_005376</name>
</gene>